<reference evidence="1" key="1">
    <citation type="submission" date="2021-06" db="EMBL/GenBank/DDBJ databases">
        <authorList>
            <person name="Kallberg Y."/>
            <person name="Tangrot J."/>
            <person name="Rosling A."/>
        </authorList>
    </citation>
    <scope>NUCLEOTIDE SEQUENCE</scope>
    <source>
        <strain evidence="1">MA461A</strain>
    </source>
</reference>
<keyword evidence="2" id="KW-1185">Reference proteome</keyword>
<feature type="non-terminal residue" evidence="1">
    <location>
        <position position="1"/>
    </location>
</feature>
<name>A0ACA9M9Z7_9GLOM</name>
<evidence type="ECO:0000313" key="2">
    <source>
        <dbReference type="Proteomes" id="UP000789920"/>
    </source>
</evidence>
<dbReference type="EMBL" id="CAJVQC010006858">
    <property type="protein sequence ID" value="CAG8572241.1"/>
    <property type="molecule type" value="Genomic_DNA"/>
</dbReference>
<protein>
    <submittedName>
        <fullName evidence="1">8331_t:CDS:1</fullName>
    </submittedName>
</protein>
<accession>A0ACA9M9Z7</accession>
<proteinExistence type="predicted"/>
<comment type="caution">
    <text evidence="1">The sequence shown here is derived from an EMBL/GenBank/DDBJ whole genome shotgun (WGS) entry which is preliminary data.</text>
</comment>
<organism evidence="1 2">
    <name type="scientific">Racocetra persica</name>
    <dbReference type="NCBI Taxonomy" id="160502"/>
    <lineage>
        <taxon>Eukaryota</taxon>
        <taxon>Fungi</taxon>
        <taxon>Fungi incertae sedis</taxon>
        <taxon>Mucoromycota</taxon>
        <taxon>Glomeromycotina</taxon>
        <taxon>Glomeromycetes</taxon>
        <taxon>Diversisporales</taxon>
        <taxon>Gigasporaceae</taxon>
        <taxon>Racocetra</taxon>
    </lineage>
</organism>
<evidence type="ECO:0000313" key="1">
    <source>
        <dbReference type="EMBL" id="CAG8572241.1"/>
    </source>
</evidence>
<sequence>SPRKMGLYIKINEANLDNCVNSINKFGMPTGSISNRLVHLYSDSTFTNAIYQFASPLTLLEKWDSIPRSVPLKWDDELYHKEYQQLINEANLDSTFTSAIYQVASPLVSNKIIQEYELKTRRSAQDLIMNSHEFPKFAGFHENIFEDFAHRELQKDGLKDLDRSLTWKKDSKNISMYFVVPPDIFETFPRQKYKIIKDEDYQGGIPEWVSGITQYALEINLGIDNKHAKKRSSNTISIDDKGNKDEAVSRKKQKTKEGSGVDIVGETSKSNMSSMYNVKKCSRRGKKR</sequence>
<gene>
    <name evidence="1" type="ORF">RPERSI_LOCUS4802</name>
</gene>
<dbReference type="Proteomes" id="UP000789920">
    <property type="component" value="Unassembled WGS sequence"/>
</dbReference>